<dbReference type="InterPro" id="IPR036736">
    <property type="entry name" value="ACP-like_sf"/>
</dbReference>
<feature type="region of interest" description="C-terminal hotdog fold" evidence="8">
    <location>
        <begin position="1134"/>
        <end position="1297"/>
    </location>
</feature>
<dbReference type="Pfam" id="PF23297">
    <property type="entry name" value="ACP_SdgA_C"/>
    <property type="match status" value="1"/>
</dbReference>
<dbReference type="PROSITE" id="PS50075">
    <property type="entry name" value="CARRIER"/>
    <property type="match status" value="1"/>
</dbReference>
<keyword evidence="3" id="KW-0808">Transferase</keyword>
<dbReference type="Gene3D" id="3.40.50.720">
    <property type="entry name" value="NAD(P)-binding Rossmann-like Domain"/>
    <property type="match status" value="2"/>
</dbReference>
<dbReference type="Pfam" id="PF00109">
    <property type="entry name" value="ketoacyl-synt"/>
    <property type="match status" value="1"/>
</dbReference>
<keyword evidence="4" id="KW-0521">NADP</keyword>
<evidence type="ECO:0000256" key="2">
    <source>
        <dbReference type="ARBA" id="ARBA00022553"/>
    </source>
</evidence>
<keyword evidence="14" id="KW-1185">Reference proteome</keyword>
<feature type="region of interest" description="N-terminal hotdog fold" evidence="8">
    <location>
        <begin position="974"/>
        <end position="1111"/>
    </location>
</feature>
<dbReference type="InterPro" id="IPR016039">
    <property type="entry name" value="Thiolase-like"/>
</dbReference>
<dbReference type="Pfam" id="PF23114">
    <property type="entry name" value="NAD-bd_HRPKS_sdrA"/>
    <property type="match status" value="1"/>
</dbReference>
<dbReference type="GO" id="GO:0006633">
    <property type="term" value="P:fatty acid biosynthetic process"/>
    <property type="evidence" value="ECO:0007669"/>
    <property type="project" value="TreeGrafter"/>
</dbReference>
<dbReference type="PROSITE" id="PS52004">
    <property type="entry name" value="KS3_2"/>
    <property type="match status" value="1"/>
</dbReference>
<dbReference type="SMART" id="SM00826">
    <property type="entry name" value="PKS_DH"/>
    <property type="match status" value="1"/>
</dbReference>
<dbReference type="Gene3D" id="3.40.47.10">
    <property type="match status" value="1"/>
</dbReference>
<feature type="active site" description="Proton donor; for dehydratase activity" evidence="8">
    <location>
        <position position="1203"/>
    </location>
</feature>
<protein>
    <submittedName>
        <fullName evidence="13">Polyketide synthase</fullName>
    </submittedName>
</protein>
<evidence type="ECO:0000259" key="11">
    <source>
        <dbReference type="PROSITE" id="PS52004"/>
    </source>
</evidence>
<feature type="domain" description="PKS/mFAS DH" evidence="12">
    <location>
        <begin position="974"/>
        <end position="1297"/>
    </location>
</feature>
<dbReference type="GO" id="GO:0044550">
    <property type="term" value="P:secondary metabolite biosynthetic process"/>
    <property type="evidence" value="ECO:0007669"/>
    <property type="project" value="TreeGrafter"/>
</dbReference>
<dbReference type="SUPFAM" id="SSF53335">
    <property type="entry name" value="S-adenosyl-L-methionine-dependent methyltransferases"/>
    <property type="match status" value="1"/>
</dbReference>
<feature type="compositionally biased region" description="Polar residues" evidence="9">
    <location>
        <begin position="2195"/>
        <end position="2209"/>
    </location>
</feature>
<dbReference type="InterPro" id="IPR020843">
    <property type="entry name" value="ER"/>
</dbReference>
<dbReference type="PANTHER" id="PTHR43775:SF29">
    <property type="entry name" value="ASPERFURANONE POLYKETIDE SYNTHASE AFOG-RELATED"/>
    <property type="match status" value="1"/>
</dbReference>
<dbReference type="FunFam" id="3.40.366.10:FF:000002">
    <property type="entry name" value="Probable polyketide synthase 2"/>
    <property type="match status" value="1"/>
</dbReference>
<dbReference type="InterPro" id="IPR013217">
    <property type="entry name" value="Methyltransf_12"/>
</dbReference>
<dbReference type="Gene3D" id="3.10.129.110">
    <property type="entry name" value="Polyketide synthase dehydratase"/>
    <property type="match status" value="1"/>
</dbReference>
<dbReference type="Pfam" id="PF21089">
    <property type="entry name" value="PKS_DH_N"/>
    <property type="match status" value="1"/>
</dbReference>
<dbReference type="InterPro" id="IPR036291">
    <property type="entry name" value="NAD(P)-bd_dom_sf"/>
</dbReference>
<reference evidence="13" key="1">
    <citation type="journal article" date="2023" name="Mol. Phylogenet. Evol.">
        <title>Genome-scale phylogeny and comparative genomics of the fungal order Sordariales.</title>
        <authorList>
            <person name="Hensen N."/>
            <person name="Bonometti L."/>
            <person name="Westerberg I."/>
            <person name="Brannstrom I.O."/>
            <person name="Guillou S."/>
            <person name="Cros-Aarteil S."/>
            <person name="Calhoun S."/>
            <person name="Haridas S."/>
            <person name="Kuo A."/>
            <person name="Mondo S."/>
            <person name="Pangilinan J."/>
            <person name="Riley R."/>
            <person name="LaButti K."/>
            <person name="Andreopoulos B."/>
            <person name="Lipzen A."/>
            <person name="Chen C."/>
            <person name="Yan M."/>
            <person name="Daum C."/>
            <person name="Ng V."/>
            <person name="Clum A."/>
            <person name="Steindorff A."/>
            <person name="Ohm R.A."/>
            <person name="Martin F."/>
            <person name="Silar P."/>
            <person name="Natvig D.O."/>
            <person name="Lalanne C."/>
            <person name="Gautier V."/>
            <person name="Ament-Velasquez S.L."/>
            <person name="Kruys A."/>
            <person name="Hutchinson M.I."/>
            <person name="Powell A.J."/>
            <person name="Barry K."/>
            <person name="Miller A.N."/>
            <person name="Grigoriev I.V."/>
            <person name="Debuchy R."/>
            <person name="Gladieux P."/>
            <person name="Hiltunen Thoren M."/>
            <person name="Johannesson H."/>
        </authorList>
    </citation>
    <scope>NUCLEOTIDE SEQUENCE</scope>
    <source>
        <strain evidence="13">PSN324</strain>
    </source>
</reference>
<dbReference type="InterPro" id="IPR009081">
    <property type="entry name" value="PP-bd_ACP"/>
</dbReference>
<dbReference type="InterPro" id="IPR020807">
    <property type="entry name" value="PKS_DH"/>
</dbReference>
<dbReference type="SUPFAM" id="SSF52151">
    <property type="entry name" value="FabD/lysophospholipase-like"/>
    <property type="match status" value="1"/>
</dbReference>
<dbReference type="PANTHER" id="PTHR43775">
    <property type="entry name" value="FATTY ACID SYNTHASE"/>
    <property type="match status" value="1"/>
</dbReference>
<dbReference type="InterPro" id="IPR057326">
    <property type="entry name" value="KR_dom"/>
</dbReference>
<dbReference type="InterPro" id="IPR029063">
    <property type="entry name" value="SAM-dependent_MTases_sf"/>
</dbReference>
<dbReference type="InterPro" id="IPR014030">
    <property type="entry name" value="Ketoacyl_synth_N"/>
</dbReference>
<dbReference type="GO" id="GO:0031177">
    <property type="term" value="F:phosphopantetheine binding"/>
    <property type="evidence" value="ECO:0007669"/>
    <property type="project" value="InterPro"/>
</dbReference>
<dbReference type="Proteomes" id="UP001321749">
    <property type="component" value="Unassembled WGS sequence"/>
</dbReference>
<dbReference type="InterPro" id="IPR001227">
    <property type="entry name" value="Ac_transferase_dom_sf"/>
</dbReference>
<sequence>MTINMNNGFNEASSYDKSSLHTSNGHEERTKSQPQSASPIAVVGMACRFPGGVTSPEGLWDLCASGRDAWSPIPESRFDVKSYYDPTSAKSGRNHATGGYFLHEDVALFDAAFFRFTSEVASAADPQLRLLLEVTYEATEDAGLPIEKLAGPGPNTSVFVGCYTKDYHDLQTRDPETMPPSTLTGNYTAMFSNRVSHFYDFQGASMSIDTGCSAALAALHQACQTIRSGESQVSIVGASNVILNPDIYIAMSTLGMVGADGRCYAWDSRAQGYGRGEGVAVLVLKSLDAALRDGDRVHAVIRETGLNQDGRTTSITSPSMDAQIRLIRHCYQRAGLDLSDTGYVEAHMTGTQVGDVTEAESLARTFGASRTQDDPVWVGSVKTNVGHTEGVSGLAGIIKAAMAMKHRAIPPNQNYVVGNDKIPLDDWHLRVPTNVVPWPRNKPLRASINNFGYGGTNSHVILEGAPETQLTNGNGRGTTTADDGDVSRLYVLSAQDADTARAMAGNLAAYIRKSKEGGMDLQPADVAFTLSHRRSRLSYITTVRASNLAELVDNLDKAAALKVGHAPANKRAPRLGFVFNGQGAQWHAMGRELLYAYPVFAEAIDEADRVLREMYGADWSLREELTRDAKSSRVSEIHLGQPVTVALQVCLVVLLRSWGIRPSAVTSHSSGEIAAAYAAGALSFEQALGVTYWRGELARTLLDPKASGVVGGMAAAGVGPDEAEGYVRETTSGGRVVVACVNSPESVTLSGDVDALDEVVRRLEADGKFARKLRVALAYHSPHMQLMESAYLEKLRDIVPSSPTWPGDVRYTSPVTGGVVTSAESLSAEHYVRNLTSPVLFSQALEAMCFGEADAGSAQVDAIIEIGPHGALAGPIRQILRGRKMAYMSCLQRNANAVETMQDMAGEVVRLGYYAVSLSAINKYPEASGEEAATTSDMTKFVPGLPTYPWNHSSRYWIESRVNKDIRHKRFPPHELLGMPVSGATTPAWRNFIRLVDLPWIGDHRVDGMVVLPGAAYVSMAIEAVRLVTDPSEDKIRGYRVKNVEFLSALVVPESEKSSVGGVETYFRLGPPRSEGDKADGWYEYEVRSLGANDRWVENCRGLVSAVVERQDDIEEDAVAPNVDSFLKTQESKVRRVAGSALRADVASMGVQYGPAFQGIADVVASKTLKRAAADLDILELESPAASASPYFASYVIHPTTLDCIIQATYANLPPDTGKASMVLPRSLQDAFVPRSLNRGGRERLAVFSELRSAQRRGFTSDVSVANSSQQQGDGRRETPLVINQLFCQAISRDEAESGLERIPLYESRWVPMVSRGGIPSSIKEHMRTTLAGEELDYEKKVVRASYHLIADAAAELERQPSGSWTAHERASFAWMQSVLARGQSGQLMPGSKAWGRASKGLKQKLFDELRSTGGTHGDLLVRIGQKMAQIVRGEVTPAALLGEDNDDLMRQYYNSGLPSLQTRSYKQLARIANVLALQQPGAAVLEVGAGNGAAAGALLEAFGQGGNGGLLIDRYIFSDASSVHFEAAKEKLARWTEVLEFRELDLENEGPTEASHDGAAERSIDLVVATMNLNAVKNPKTALQNMRKLLKPGGKLLLVVKTHVSLDAQLICSTLPGWEQQGEQPEFVMGLEAWDEALRANGFTGVEFDIADCEQPQFQRWTVVLTSVAPEQEASRAVNPSSPSNPSLVTIVHAESTLSPSQQKWFSQLGEAIHMTTGIRVTLESLEEVQPGESQVHILAADVAKNGCVLDDMDESMFHKLRRVLLESRGVLWLSSGAGPDASATPASSQVQGLLRTLRHENVDRSYVLLDLPTTWAEDSAEVVIKHVVGVLQQTLLNEEFGHADADWEYAIRDSAVHVPRIFPATGSKEESKTETFRPFQDPHRPLVWEEALDSGEGGFVEQWRGADSELADGVVEIETRAFSLDPRIHHHRTAAEADDEEATAVHEVAGIVTRLGRNTDASGLQLGDKVCGVAKGPYASIAQASWTSVAKIPDGLSFEEAVCAPLAYSGAYYALVHVARLRRGDKVLIVQADGGADGTAALAVANHVGADVWFASTTDLTEAEMHRLMDAYHLAPSRILKSRHARELGDAIKAQTGGQGVDVVLTGPTSLLPAPLLQSALDSIANFGRFVEIGGWNKSLDVTQLAARCATYARVDMIQLSDHNGLLMKESLDAGLGIISRNAVSSSSGSSSPLTPVTRFSPSQMSQAVRHLERGKAGKVVIAAQDDSPVQVMSPVRRPLRLDDKRATYLIVGGVDGIGGAVASWMVSKGARSVVLTSRNAEAHPQAEGLVEDAALRGCRLQVLNCDVSSEESLVRLLRQVSATSPPVRGVIHAANVLADTVFDRMSLAQWRKTVGPKVAGTRNLHKHLPQDLSFFVLLSSVIGVMGHVSQANYAAANAFEDALASHRAALGLPAVSLALPAVLGVGMVASDEDAQHRVEALGTESIHVDAVFRLIEDAIQHDTRLQHSQRSGRLDQSPGEAQRIVGLLPWSSLAPEAGIRRDRRFGTLRLVQTASSSQSTQTSEATSLDPTAMLVRALGHSSIDRAEKSTQEVKGTAQVAEALAARLAAIFNVDVASVDPEQGVSVLGVDSLVAVELRNWLALAGQAKLSIFEVLQSASLNQVAELIIRRSALVK</sequence>
<evidence type="ECO:0000256" key="6">
    <source>
        <dbReference type="ARBA" id="ARBA00023268"/>
    </source>
</evidence>
<dbReference type="CDD" id="cd05195">
    <property type="entry name" value="enoyl_red"/>
    <property type="match status" value="1"/>
</dbReference>
<dbReference type="InterPro" id="IPR050091">
    <property type="entry name" value="PKS_NRPS_Biosynth_Enz"/>
</dbReference>
<dbReference type="Gene3D" id="3.40.366.10">
    <property type="entry name" value="Malonyl-Coenzyme A Acyl Carrier Protein, domain 2"/>
    <property type="match status" value="1"/>
</dbReference>
<dbReference type="EMBL" id="MU864957">
    <property type="protein sequence ID" value="KAK4463624.1"/>
    <property type="molecule type" value="Genomic_DNA"/>
</dbReference>
<dbReference type="SMART" id="SM00827">
    <property type="entry name" value="PKS_AT"/>
    <property type="match status" value="1"/>
</dbReference>
<evidence type="ECO:0000259" key="10">
    <source>
        <dbReference type="PROSITE" id="PS50075"/>
    </source>
</evidence>
<evidence type="ECO:0000313" key="14">
    <source>
        <dbReference type="Proteomes" id="UP001321749"/>
    </source>
</evidence>
<dbReference type="Pfam" id="PF16197">
    <property type="entry name" value="KAsynt_C_assoc"/>
    <property type="match status" value="1"/>
</dbReference>
<dbReference type="InterPro" id="IPR014031">
    <property type="entry name" value="Ketoacyl_synth_C"/>
</dbReference>
<reference evidence="13" key="2">
    <citation type="submission" date="2023-06" db="EMBL/GenBank/DDBJ databases">
        <authorList>
            <consortium name="Lawrence Berkeley National Laboratory"/>
            <person name="Mondo S.J."/>
            <person name="Hensen N."/>
            <person name="Bonometti L."/>
            <person name="Westerberg I."/>
            <person name="Brannstrom I.O."/>
            <person name="Guillou S."/>
            <person name="Cros-Aarteil S."/>
            <person name="Calhoun S."/>
            <person name="Haridas S."/>
            <person name="Kuo A."/>
            <person name="Pangilinan J."/>
            <person name="Riley R."/>
            <person name="Labutti K."/>
            <person name="Andreopoulos B."/>
            <person name="Lipzen A."/>
            <person name="Chen C."/>
            <person name="Yanf M."/>
            <person name="Daum C."/>
            <person name="Ng V."/>
            <person name="Clum A."/>
            <person name="Steindorff A."/>
            <person name="Ohm R."/>
            <person name="Martin F."/>
            <person name="Silar P."/>
            <person name="Natvig D."/>
            <person name="Lalanne C."/>
            <person name="Gautier V."/>
            <person name="Ament-Velasquez S.L."/>
            <person name="Kruys A."/>
            <person name="Hutchinson M.I."/>
            <person name="Powell A.J."/>
            <person name="Barry K."/>
            <person name="Miller A.N."/>
            <person name="Grigoriev I.V."/>
            <person name="Debuchy R."/>
            <person name="Gladieux P."/>
            <person name="Thoren M.H."/>
            <person name="Johannesson H."/>
        </authorList>
    </citation>
    <scope>NUCLEOTIDE SEQUENCE</scope>
    <source>
        <strain evidence="13">PSN324</strain>
    </source>
</reference>
<dbReference type="Gene3D" id="3.90.180.10">
    <property type="entry name" value="Medium-chain alcohol dehydrogenases, catalytic domain"/>
    <property type="match status" value="1"/>
</dbReference>
<feature type="domain" description="Ketosynthase family 3 (KS3)" evidence="11">
    <location>
        <begin position="37"/>
        <end position="464"/>
    </location>
</feature>
<keyword evidence="6" id="KW-0511">Multifunctional enzyme</keyword>
<evidence type="ECO:0000256" key="8">
    <source>
        <dbReference type="PROSITE-ProRule" id="PRU01363"/>
    </source>
</evidence>
<dbReference type="InterPro" id="IPR013968">
    <property type="entry name" value="PKS_KR"/>
</dbReference>
<dbReference type="InterPro" id="IPR032821">
    <property type="entry name" value="PKS_assoc"/>
</dbReference>
<comment type="caution">
    <text evidence="13">The sequence shown here is derived from an EMBL/GenBank/DDBJ whole genome shotgun (WGS) entry which is preliminary data.</text>
</comment>
<dbReference type="InterPro" id="IPR014043">
    <property type="entry name" value="Acyl_transferase_dom"/>
</dbReference>
<keyword evidence="1" id="KW-0596">Phosphopantetheine</keyword>
<dbReference type="Pfam" id="PF02801">
    <property type="entry name" value="Ketoacyl-synt_C"/>
    <property type="match status" value="1"/>
</dbReference>
<feature type="compositionally biased region" description="Polar residues" evidence="9">
    <location>
        <begin position="1"/>
        <end position="23"/>
    </location>
</feature>
<dbReference type="SMART" id="SM00829">
    <property type="entry name" value="PKS_ER"/>
    <property type="match status" value="1"/>
</dbReference>
<dbReference type="InterPro" id="IPR020806">
    <property type="entry name" value="PKS_PP-bd"/>
</dbReference>
<dbReference type="SMART" id="SM00825">
    <property type="entry name" value="PKS_KS"/>
    <property type="match status" value="1"/>
</dbReference>
<dbReference type="CDD" id="cd00833">
    <property type="entry name" value="PKS"/>
    <property type="match status" value="1"/>
</dbReference>
<dbReference type="InterPro" id="IPR016035">
    <property type="entry name" value="Acyl_Trfase/lysoPLipase"/>
</dbReference>
<proteinExistence type="predicted"/>
<dbReference type="InterPro" id="IPR011032">
    <property type="entry name" value="GroES-like_sf"/>
</dbReference>
<dbReference type="Gene3D" id="3.40.50.150">
    <property type="entry name" value="Vaccinia Virus protein VP39"/>
    <property type="match status" value="1"/>
</dbReference>
<feature type="domain" description="Carrier" evidence="10">
    <location>
        <begin position="2557"/>
        <end position="2634"/>
    </location>
</feature>
<dbReference type="SUPFAM" id="SSF50129">
    <property type="entry name" value="GroES-like"/>
    <property type="match status" value="1"/>
</dbReference>
<keyword evidence="7" id="KW-0012">Acyltransferase</keyword>
<dbReference type="InterPro" id="IPR042104">
    <property type="entry name" value="PKS_dehydratase_sf"/>
</dbReference>
<dbReference type="InterPro" id="IPR049900">
    <property type="entry name" value="PKS_mFAS_DH"/>
</dbReference>
<feature type="active site" description="Proton acceptor; for dehydratase activity" evidence="8">
    <location>
        <position position="1004"/>
    </location>
</feature>
<dbReference type="Pfam" id="PF08242">
    <property type="entry name" value="Methyltransf_12"/>
    <property type="match status" value="1"/>
</dbReference>
<dbReference type="GO" id="GO:0004312">
    <property type="term" value="F:fatty acid synthase activity"/>
    <property type="evidence" value="ECO:0007669"/>
    <property type="project" value="TreeGrafter"/>
</dbReference>
<name>A0AAV9HS82_9PEZI</name>
<dbReference type="Pfam" id="PF00698">
    <property type="entry name" value="Acyl_transf_1"/>
    <property type="match status" value="1"/>
</dbReference>
<evidence type="ECO:0000256" key="1">
    <source>
        <dbReference type="ARBA" id="ARBA00022450"/>
    </source>
</evidence>
<dbReference type="InterPro" id="IPR016036">
    <property type="entry name" value="Malonyl_transacylase_ACP-bd"/>
</dbReference>
<dbReference type="InterPro" id="IPR020841">
    <property type="entry name" value="PKS_Beta-ketoAc_synthase_dom"/>
</dbReference>
<dbReference type="PROSITE" id="PS52019">
    <property type="entry name" value="PKS_MFAS_DH"/>
    <property type="match status" value="1"/>
</dbReference>
<evidence type="ECO:0000256" key="3">
    <source>
        <dbReference type="ARBA" id="ARBA00022679"/>
    </source>
</evidence>
<organism evidence="13 14">
    <name type="scientific">Cladorrhinum samala</name>
    <dbReference type="NCBI Taxonomy" id="585594"/>
    <lineage>
        <taxon>Eukaryota</taxon>
        <taxon>Fungi</taxon>
        <taxon>Dikarya</taxon>
        <taxon>Ascomycota</taxon>
        <taxon>Pezizomycotina</taxon>
        <taxon>Sordariomycetes</taxon>
        <taxon>Sordariomycetidae</taxon>
        <taxon>Sordariales</taxon>
        <taxon>Podosporaceae</taxon>
        <taxon>Cladorrhinum</taxon>
    </lineage>
</organism>
<dbReference type="SUPFAM" id="SSF47336">
    <property type="entry name" value="ACP-like"/>
    <property type="match status" value="1"/>
</dbReference>
<dbReference type="SMART" id="SM00823">
    <property type="entry name" value="PKS_PP"/>
    <property type="match status" value="1"/>
</dbReference>
<keyword evidence="5" id="KW-0560">Oxidoreductase</keyword>
<dbReference type="SUPFAM" id="SSF53901">
    <property type="entry name" value="Thiolase-like"/>
    <property type="match status" value="1"/>
</dbReference>
<dbReference type="SMART" id="SM00822">
    <property type="entry name" value="PKS_KR"/>
    <property type="match status" value="1"/>
</dbReference>
<evidence type="ECO:0000256" key="4">
    <source>
        <dbReference type="ARBA" id="ARBA00022857"/>
    </source>
</evidence>
<dbReference type="InterPro" id="IPR049551">
    <property type="entry name" value="PKS_DH_C"/>
</dbReference>
<dbReference type="Gene3D" id="1.10.1200.10">
    <property type="entry name" value="ACP-like"/>
    <property type="match status" value="1"/>
</dbReference>
<gene>
    <name evidence="13" type="ORF">QBC42DRAFT_222413</name>
</gene>
<dbReference type="GO" id="GO:0016491">
    <property type="term" value="F:oxidoreductase activity"/>
    <property type="evidence" value="ECO:0007669"/>
    <property type="project" value="UniProtKB-KW"/>
</dbReference>
<accession>A0AAV9HS82</accession>
<dbReference type="Pfam" id="PF08659">
    <property type="entry name" value="KR"/>
    <property type="match status" value="1"/>
</dbReference>
<keyword evidence="2" id="KW-0597">Phosphoprotein</keyword>
<evidence type="ECO:0000256" key="7">
    <source>
        <dbReference type="ARBA" id="ARBA00023315"/>
    </source>
</evidence>
<dbReference type="InterPro" id="IPR056501">
    <property type="entry name" value="NAD-bd_HRPKS_sdrA"/>
</dbReference>
<dbReference type="Pfam" id="PF14765">
    <property type="entry name" value="PS-DH"/>
    <property type="match status" value="1"/>
</dbReference>
<evidence type="ECO:0000256" key="9">
    <source>
        <dbReference type="SAM" id="MobiDB-lite"/>
    </source>
</evidence>
<evidence type="ECO:0000259" key="12">
    <source>
        <dbReference type="PROSITE" id="PS52019"/>
    </source>
</evidence>
<dbReference type="InterPro" id="IPR049552">
    <property type="entry name" value="PKS_DH_N"/>
</dbReference>
<feature type="region of interest" description="Disordered" evidence="9">
    <location>
        <begin position="2185"/>
        <end position="2210"/>
    </location>
</feature>
<evidence type="ECO:0000313" key="13">
    <source>
        <dbReference type="EMBL" id="KAK4463624.1"/>
    </source>
</evidence>
<feature type="region of interest" description="Disordered" evidence="9">
    <location>
        <begin position="1"/>
        <end position="37"/>
    </location>
</feature>
<dbReference type="SUPFAM" id="SSF51735">
    <property type="entry name" value="NAD(P)-binding Rossmann-fold domains"/>
    <property type="match status" value="3"/>
</dbReference>
<dbReference type="SUPFAM" id="SSF55048">
    <property type="entry name" value="Probable ACP-binding domain of malonyl-CoA ACP transacylase"/>
    <property type="match status" value="1"/>
</dbReference>
<evidence type="ECO:0000256" key="5">
    <source>
        <dbReference type="ARBA" id="ARBA00023002"/>
    </source>
</evidence>